<comment type="caution">
    <text evidence="2">The sequence shown here is derived from an EMBL/GenBank/DDBJ whole genome shotgun (WGS) entry which is preliminary data.</text>
</comment>
<dbReference type="AlphaFoldDB" id="A0A1A7TPI7"/>
<accession>A0A1A7TPI7</accession>
<sequence length="30" mass="3402">MAIGVIMIGLILIAGYNFFKSFSDYFRKGE</sequence>
<dbReference type="EMBL" id="FKLM01000010">
    <property type="protein sequence ID" value="SAM41943.1"/>
    <property type="molecule type" value="Genomic_DNA"/>
</dbReference>
<evidence type="ECO:0000313" key="3">
    <source>
        <dbReference type="EMBL" id="SAM41943.1"/>
    </source>
</evidence>
<dbReference type="Proteomes" id="UP000183509">
    <property type="component" value="Unassembled WGS sequence"/>
</dbReference>
<evidence type="ECO:0000313" key="2">
    <source>
        <dbReference type="EMBL" id="OTN94505.1"/>
    </source>
</evidence>
<evidence type="ECO:0000256" key="1">
    <source>
        <dbReference type="SAM" id="Phobius"/>
    </source>
</evidence>
<protein>
    <submittedName>
        <fullName evidence="2">Uncharacterized protein</fullName>
    </submittedName>
</protein>
<evidence type="ECO:0000313" key="4">
    <source>
        <dbReference type="Proteomes" id="UP000183509"/>
    </source>
</evidence>
<keyword evidence="1" id="KW-1133">Transmembrane helix</keyword>
<keyword evidence="1" id="KW-0812">Transmembrane</keyword>
<dbReference type="Proteomes" id="UP000194885">
    <property type="component" value="Unassembled WGS sequence"/>
</dbReference>
<organism evidence="2 5">
    <name type="scientific">Enterococcus faecium</name>
    <name type="common">Streptococcus faecium</name>
    <dbReference type="NCBI Taxonomy" id="1352"/>
    <lineage>
        <taxon>Bacteria</taxon>
        <taxon>Bacillati</taxon>
        <taxon>Bacillota</taxon>
        <taxon>Bacilli</taxon>
        <taxon>Lactobacillales</taxon>
        <taxon>Enterococcaceae</taxon>
        <taxon>Enterococcus</taxon>
    </lineage>
</organism>
<gene>
    <name evidence="2" type="ORF">A5810_000748</name>
    <name evidence="3" type="ORF">DTPHA_600935</name>
</gene>
<name>A0A1A7TPI7_ENTFC</name>
<reference evidence="3 4" key="1">
    <citation type="submission" date="2016-04" db="EMBL/GenBank/DDBJ databases">
        <authorList>
            <person name="Millard A."/>
        </authorList>
    </citation>
    <scope>NUCLEOTIDE SEQUENCE [LARGE SCALE GENOMIC DNA]</scope>
    <source>
        <strain evidence="3">Isolate 22</strain>
    </source>
</reference>
<keyword evidence="1" id="KW-0472">Membrane</keyword>
<proteinExistence type="predicted"/>
<reference evidence="2 5" key="2">
    <citation type="submission" date="2017-05" db="EMBL/GenBank/DDBJ databases">
        <title>The Genome Sequence of Enterococcus faecium 7H8_DIV0219.</title>
        <authorList>
            <consortium name="The Broad Institute Genomics Platform"/>
            <consortium name="The Broad Institute Genomic Center for Infectious Diseases"/>
            <person name="Earl A."/>
            <person name="Manson A."/>
            <person name="Schwartman J."/>
            <person name="Gilmore M."/>
            <person name="Abouelleil A."/>
            <person name="Cao P."/>
            <person name="Chapman S."/>
            <person name="Cusick C."/>
            <person name="Shea T."/>
            <person name="Young S."/>
            <person name="Neafsey D."/>
            <person name="Nusbaum C."/>
            <person name="Birren B."/>
        </authorList>
    </citation>
    <scope>NUCLEOTIDE SEQUENCE [LARGE SCALE GENOMIC DNA]</scope>
    <source>
        <strain evidence="2 5">7H8_DIV0219</strain>
    </source>
</reference>
<evidence type="ECO:0000313" key="5">
    <source>
        <dbReference type="Proteomes" id="UP000194885"/>
    </source>
</evidence>
<feature type="transmembrane region" description="Helical" evidence="1">
    <location>
        <begin position="6"/>
        <end position="26"/>
    </location>
</feature>
<dbReference type="EMBL" id="NGKW01000002">
    <property type="protein sequence ID" value="OTN94505.1"/>
    <property type="molecule type" value="Genomic_DNA"/>
</dbReference>